<keyword evidence="4" id="KW-1185">Reference proteome</keyword>
<dbReference type="PROSITE" id="PS50829">
    <property type="entry name" value="GYF"/>
    <property type="match status" value="1"/>
</dbReference>
<organism evidence="3 4">
    <name type="scientific">Debaryomyces fabryi</name>
    <dbReference type="NCBI Taxonomy" id="58627"/>
    <lineage>
        <taxon>Eukaryota</taxon>
        <taxon>Fungi</taxon>
        <taxon>Dikarya</taxon>
        <taxon>Ascomycota</taxon>
        <taxon>Saccharomycotina</taxon>
        <taxon>Pichiomycetes</taxon>
        <taxon>Debaryomycetaceae</taxon>
        <taxon>Debaryomyces</taxon>
    </lineage>
</organism>
<feature type="region of interest" description="Disordered" evidence="1">
    <location>
        <begin position="256"/>
        <end position="283"/>
    </location>
</feature>
<feature type="region of interest" description="Disordered" evidence="1">
    <location>
        <begin position="36"/>
        <end position="135"/>
    </location>
</feature>
<dbReference type="OrthoDB" id="331341at2759"/>
<dbReference type="GeneID" id="26840678"/>
<evidence type="ECO:0000313" key="3">
    <source>
        <dbReference type="EMBL" id="KSA00574.1"/>
    </source>
</evidence>
<evidence type="ECO:0000259" key="2">
    <source>
        <dbReference type="PROSITE" id="PS50829"/>
    </source>
</evidence>
<comment type="caution">
    <text evidence="3">The sequence shown here is derived from an EMBL/GenBank/DDBJ whole genome shotgun (WGS) entry which is preliminary data.</text>
</comment>
<dbReference type="Gene3D" id="3.30.1490.40">
    <property type="match status" value="1"/>
</dbReference>
<evidence type="ECO:0000256" key="1">
    <source>
        <dbReference type="SAM" id="MobiDB-lite"/>
    </source>
</evidence>
<dbReference type="Pfam" id="PF02213">
    <property type="entry name" value="GYF"/>
    <property type="match status" value="1"/>
</dbReference>
<dbReference type="AlphaFoldDB" id="A0A0V1PWE2"/>
<name>A0A0V1PWE2_9ASCO</name>
<dbReference type="InterPro" id="IPR003169">
    <property type="entry name" value="GYF"/>
</dbReference>
<sequence>MDNNDKQYEDDMLNDDLPGNNARYKLKHRNEVRLNYDSDSSLEDYRNEDKQITDNKGEESNDDMFASDEDNDEGVGDNEKDKIDDSETIGNLQHTETFEKDQFDDPVNEDYKLNPIYESDDDNEDNEDSNNGEYNKTKIDYYTNIEHLHNAESAAHPKHKLAPKIEAFDLIEEAEEGKFDESGNFVRNTSDNDNDKNEEWMDLKKSDIKRAKKAQLERNRLDRERRMKESTDEFIPIAKLLSDLIELLEPVETPMEALTRFSPPKKSRSRKKDHKNNENDQERKKTVIRLTEICDQLINKKGIINTYELTREELMRKYTQETGTDYKQGSRGKKRTREDDEDNSKDAYYGDKIWEFKWNGQDEIHGPFSEFEMYHWSKDYFQNNVVVRKINEKNFKSVINVNFDSGDMS</sequence>
<dbReference type="Proteomes" id="UP000054251">
    <property type="component" value="Unassembled WGS sequence"/>
</dbReference>
<dbReference type="SMART" id="SM00444">
    <property type="entry name" value="GYF"/>
    <property type="match status" value="1"/>
</dbReference>
<proteinExistence type="predicted"/>
<feature type="compositionally biased region" description="Acidic residues" evidence="1">
    <location>
        <begin position="60"/>
        <end position="76"/>
    </location>
</feature>
<dbReference type="PANTHER" id="PTHR13138:SF3">
    <property type="entry name" value="CD2 ANTIGEN CYTOPLASMIC TAIL-BINDING PROTEIN 2"/>
    <property type="match status" value="1"/>
</dbReference>
<dbReference type="InterPro" id="IPR035445">
    <property type="entry name" value="GYF-like_dom_sf"/>
</dbReference>
<dbReference type="PANTHER" id="PTHR13138">
    <property type="entry name" value="PROTEIN LIN1"/>
    <property type="match status" value="1"/>
</dbReference>
<accession>A0A0V1PWE2</accession>
<protein>
    <recommendedName>
        <fullName evidence="2">GYF domain-containing protein</fullName>
    </recommendedName>
</protein>
<feature type="domain" description="GYF" evidence="2">
    <location>
        <begin position="351"/>
        <end position="407"/>
    </location>
</feature>
<gene>
    <name evidence="3" type="ORF">AC631_03669</name>
</gene>
<dbReference type="EMBL" id="LMYN01000082">
    <property type="protein sequence ID" value="KSA00574.1"/>
    <property type="molecule type" value="Genomic_DNA"/>
</dbReference>
<dbReference type="GO" id="GO:0005682">
    <property type="term" value="C:U5 snRNP"/>
    <property type="evidence" value="ECO:0007669"/>
    <property type="project" value="InterPro"/>
</dbReference>
<dbReference type="SUPFAM" id="SSF55277">
    <property type="entry name" value="GYF domain"/>
    <property type="match status" value="1"/>
</dbReference>
<feature type="region of interest" description="Disordered" evidence="1">
    <location>
        <begin position="320"/>
        <end position="344"/>
    </location>
</feature>
<feature type="compositionally biased region" description="Basic residues" evidence="1">
    <location>
        <begin position="263"/>
        <end position="274"/>
    </location>
</feature>
<feature type="compositionally biased region" description="Acidic residues" evidence="1">
    <location>
        <begin position="118"/>
        <end position="130"/>
    </location>
</feature>
<reference evidence="3 4" key="1">
    <citation type="submission" date="2015-11" db="EMBL/GenBank/DDBJ databases">
        <title>The genome of Debaryomyces fabryi.</title>
        <authorList>
            <person name="Tafer H."/>
            <person name="Lopandic K."/>
        </authorList>
    </citation>
    <scope>NUCLEOTIDE SEQUENCE [LARGE SCALE GENOMIC DNA]</scope>
    <source>
        <strain evidence="3 4">CBS 789</strain>
    </source>
</reference>
<dbReference type="InterPro" id="IPR039905">
    <property type="entry name" value="CD2BP2/Lin1"/>
</dbReference>
<dbReference type="RefSeq" id="XP_015466676.1">
    <property type="nucleotide sequence ID" value="XM_015612498.1"/>
</dbReference>
<feature type="compositionally biased region" description="Basic and acidic residues" evidence="1">
    <location>
        <begin position="43"/>
        <end position="59"/>
    </location>
</feature>
<feature type="region of interest" description="Disordered" evidence="1">
    <location>
        <begin position="1"/>
        <end position="24"/>
    </location>
</feature>
<evidence type="ECO:0000313" key="4">
    <source>
        <dbReference type="Proteomes" id="UP000054251"/>
    </source>
</evidence>